<comment type="caution">
    <text evidence="2">The sequence shown here is derived from an EMBL/GenBank/DDBJ whole genome shotgun (WGS) entry which is preliminary data.</text>
</comment>
<evidence type="ECO:0000313" key="3">
    <source>
        <dbReference type="Proteomes" id="UP000789901"/>
    </source>
</evidence>
<dbReference type="EMBL" id="CAJVQB010141857">
    <property type="protein sequence ID" value="CAG8854741.1"/>
    <property type="molecule type" value="Genomic_DNA"/>
</dbReference>
<dbReference type="Proteomes" id="UP000789901">
    <property type="component" value="Unassembled WGS sequence"/>
</dbReference>
<feature type="transmembrane region" description="Helical" evidence="1">
    <location>
        <begin position="48"/>
        <end position="66"/>
    </location>
</feature>
<name>A0ABN7XK20_GIGMA</name>
<keyword evidence="1" id="KW-0472">Membrane</keyword>
<evidence type="ECO:0000313" key="2">
    <source>
        <dbReference type="EMBL" id="CAG8854741.1"/>
    </source>
</evidence>
<keyword evidence="3" id="KW-1185">Reference proteome</keyword>
<reference evidence="2 3" key="1">
    <citation type="submission" date="2021-06" db="EMBL/GenBank/DDBJ databases">
        <authorList>
            <person name="Kallberg Y."/>
            <person name="Tangrot J."/>
            <person name="Rosling A."/>
        </authorList>
    </citation>
    <scope>NUCLEOTIDE SEQUENCE [LARGE SCALE GENOMIC DNA]</scope>
    <source>
        <strain evidence="2 3">120-4 pot B 10/14</strain>
    </source>
</reference>
<protein>
    <submittedName>
        <fullName evidence="2">9757_t:CDS:1</fullName>
    </submittedName>
</protein>
<sequence>MFEKSQGASIGFNRNSHHRFVTILAGFALHSAKWDKKYELGSYEKEKIFLSMTTTTLVFLYSAIVIRK</sequence>
<evidence type="ECO:0000256" key="1">
    <source>
        <dbReference type="SAM" id="Phobius"/>
    </source>
</evidence>
<keyword evidence="1" id="KW-1133">Transmembrane helix</keyword>
<keyword evidence="1" id="KW-0812">Transmembrane</keyword>
<organism evidence="2 3">
    <name type="scientific">Gigaspora margarita</name>
    <dbReference type="NCBI Taxonomy" id="4874"/>
    <lineage>
        <taxon>Eukaryota</taxon>
        <taxon>Fungi</taxon>
        <taxon>Fungi incertae sedis</taxon>
        <taxon>Mucoromycota</taxon>
        <taxon>Glomeromycotina</taxon>
        <taxon>Glomeromycetes</taxon>
        <taxon>Diversisporales</taxon>
        <taxon>Gigasporaceae</taxon>
        <taxon>Gigaspora</taxon>
    </lineage>
</organism>
<accession>A0ABN7XK20</accession>
<feature type="non-terminal residue" evidence="2">
    <location>
        <position position="68"/>
    </location>
</feature>
<proteinExistence type="predicted"/>
<gene>
    <name evidence="2" type="ORF">GMARGA_LOCUS43562</name>
</gene>